<reference evidence="3" key="1">
    <citation type="journal article" date="2019" name="Int. J. Syst. Evol. Microbiol.">
        <title>The Global Catalogue of Microorganisms (GCM) 10K type strain sequencing project: providing services to taxonomists for standard genome sequencing and annotation.</title>
        <authorList>
            <consortium name="The Broad Institute Genomics Platform"/>
            <consortium name="The Broad Institute Genome Sequencing Center for Infectious Disease"/>
            <person name="Wu L."/>
            <person name="Ma J."/>
        </authorList>
    </citation>
    <scope>NUCLEOTIDE SEQUENCE [LARGE SCALE GENOMIC DNA]</scope>
    <source>
        <strain evidence="3">CCM 8749</strain>
    </source>
</reference>
<sequence>MGLNTFFITIAPAVVLIASIAVSFWVAPKDRKVKEEE</sequence>
<keyword evidence="3" id="KW-1185">Reference proteome</keyword>
<dbReference type="Pfam" id="PF22282">
    <property type="entry name" value="CydS"/>
    <property type="match status" value="1"/>
</dbReference>
<dbReference type="InterPro" id="IPR054381">
    <property type="entry name" value="CydS"/>
</dbReference>
<protein>
    <recommendedName>
        <fullName evidence="4">Photosystem II reaction center X protein</fullName>
    </recommendedName>
</protein>
<evidence type="ECO:0000313" key="3">
    <source>
        <dbReference type="Proteomes" id="UP001596250"/>
    </source>
</evidence>
<comment type="caution">
    <text evidence="2">The sequence shown here is derived from an EMBL/GenBank/DDBJ whole genome shotgun (WGS) entry which is preliminary data.</text>
</comment>
<organism evidence="2 3">
    <name type="scientific">Marinicrinis lubricantis</name>
    <dbReference type="NCBI Taxonomy" id="2086470"/>
    <lineage>
        <taxon>Bacteria</taxon>
        <taxon>Bacillati</taxon>
        <taxon>Bacillota</taxon>
        <taxon>Bacilli</taxon>
        <taxon>Bacillales</taxon>
        <taxon>Paenibacillaceae</taxon>
    </lineage>
</organism>
<dbReference type="RefSeq" id="WP_379894940.1">
    <property type="nucleotide sequence ID" value="NZ_CBCSCT010000038.1"/>
</dbReference>
<feature type="transmembrane region" description="Helical" evidence="1">
    <location>
        <begin position="6"/>
        <end position="27"/>
    </location>
</feature>
<dbReference type="Proteomes" id="UP001596250">
    <property type="component" value="Unassembled WGS sequence"/>
</dbReference>
<keyword evidence="1" id="KW-0812">Transmembrane</keyword>
<name>A0ABW1IR19_9BACL</name>
<evidence type="ECO:0000256" key="1">
    <source>
        <dbReference type="SAM" id="Phobius"/>
    </source>
</evidence>
<proteinExistence type="predicted"/>
<dbReference type="EMBL" id="JBHSQV010000165">
    <property type="protein sequence ID" value="MFC5987544.1"/>
    <property type="molecule type" value="Genomic_DNA"/>
</dbReference>
<gene>
    <name evidence="2" type="ORF">ACFPXP_14145</name>
</gene>
<accession>A0ABW1IR19</accession>
<evidence type="ECO:0008006" key="4">
    <source>
        <dbReference type="Google" id="ProtNLM"/>
    </source>
</evidence>
<evidence type="ECO:0000313" key="2">
    <source>
        <dbReference type="EMBL" id="MFC5987544.1"/>
    </source>
</evidence>
<keyword evidence="1" id="KW-1133">Transmembrane helix</keyword>
<keyword evidence="1" id="KW-0472">Membrane</keyword>